<name>A0A8E2U4J3_9GAMM</name>
<comment type="caution">
    <text evidence="1">The sequence shown here is derived from an EMBL/GenBank/DDBJ whole genome shotgun (WGS) entry which is preliminary data.</text>
</comment>
<proteinExistence type="predicted"/>
<evidence type="ECO:0000313" key="1">
    <source>
        <dbReference type="EMBL" id="PNF77653.1"/>
    </source>
</evidence>
<protein>
    <submittedName>
        <fullName evidence="1">Uncharacterized protein</fullName>
    </submittedName>
</protein>
<evidence type="ECO:0000313" key="2">
    <source>
        <dbReference type="Proteomes" id="UP000235881"/>
    </source>
</evidence>
<sequence>MPLDIEGIRGNQLIGYGWAKATDRCLRFWLFRATGAAADLRAGRCADTSARSALLARQPCASASSWPLGWSGVRRHPGCPALAVTTADAPLRPAGRGEC</sequence>
<reference evidence="1 2" key="1">
    <citation type="submission" date="2018-01" db="EMBL/GenBank/DDBJ databases">
        <title>Denitrification phenotypes of diverse strains of Pseudomonas stutzeri.</title>
        <authorList>
            <person name="Milligan D.A."/>
            <person name="Bergaust L."/>
            <person name="Bakken L.R."/>
            <person name="Frostegard A."/>
        </authorList>
    </citation>
    <scope>NUCLEOTIDE SEQUENCE [LARGE SCALE GENOMIC DNA]</scope>
    <source>
        <strain evidence="1 2">DSM 50238</strain>
    </source>
</reference>
<accession>A0A8E2U4J3</accession>
<gene>
    <name evidence="1" type="ORF">CXK95_08180</name>
</gene>
<keyword evidence="2" id="KW-1185">Reference proteome</keyword>
<dbReference type="AlphaFoldDB" id="A0A8E2U4J3"/>
<dbReference type="Proteomes" id="UP000235881">
    <property type="component" value="Unassembled WGS sequence"/>
</dbReference>
<dbReference type="EMBL" id="POUK01000002">
    <property type="protein sequence ID" value="PNF77653.1"/>
    <property type="molecule type" value="Genomic_DNA"/>
</dbReference>
<organism evidence="1 2">
    <name type="scientific">Stutzerimonas degradans</name>
    <dbReference type="NCBI Taxonomy" id="2968968"/>
    <lineage>
        <taxon>Bacteria</taxon>
        <taxon>Pseudomonadati</taxon>
        <taxon>Pseudomonadota</taxon>
        <taxon>Gammaproteobacteria</taxon>
        <taxon>Pseudomonadales</taxon>
        <taxon>Pseudomonadaceae</taxon>
        <taxon>Stutzerimonas</taxon>
    </lineage>
</organism>